<dbReference type="SUPFAM" id="SSF109604">
    <property type="entry name" value="HD-domain/PDEase-like"/>
    <property type="match status" value="1"/>
</dbReference>
<proteinExistence type="predicted"/>
<dbReference type="InterPro" id="IPR006674">
    <property type="entry name" value="HD_domain"/>
</dbReference>
<comment type="caution">
    <text evidence="3">The sequence shown here is derived from an EMBL/GenBank/DDBJ whole genome shotgun (WGS) entry which is preliminary data.</text>
</comment>
<reference evidence="3 4" key="1">
    <citation type="submission" date="2020-08" db="EMBL/GenBank/DDBJ databases">
        <title>Bridging the membrane lipid divide: bacteria of the FCB group superphylum have the potential to synthesize archaeal ether lipids.</title>
        <authorList>
            <person name="Villanueva L."/>
            <person name="Von Meijenfeldt F.A.B."/>
            <person name="Westbye A.B."/>
            <person name="Yadav S."/>
            <person name="Hopmans E.C."/>
            <person name="Dutilh B.E."/>
            <person name="Sinninghe Damste J.S."/>
        </authorList>
    </citation>
    <scope>NUCLEOTIDE SEQUENCE [LARGE SCALE GENOMIC DNA]</scope>
    <source>
        <strain evidence="3">NIOZ-UU47</strain>
    </source>
</reference>
<dbReference type="CDD" id="cd00077">
    <property type="entry name" value="HDc"/>
    <property type="match status" value="1"/>
</dbReference>
<dbReference type="AlphaFoldDB" id="A0A8J6TFW7"/>
<gene>
    <name evidence="3" type="ORF">H8E41_08950</name>
</gene>
<dbReference type="GO" id="GO:0016787">
    <property type="term" value="F:hydrolase activity"/>
    <property type="evidence" value="ECO:0007669"/>
    <property type="project" value="UniProtKB-KW"/>
</dbReference>
<dbReference type="PANTHER" id="PTHR35795">
    <property type="entry name" value="SLR1885 PROTEIN"/>
    <property type="match status" value="1"/>
</dbReference>
<protein>
    <submittedName>
        <fullName evidence="3">HD domain-containing protein</fullName>
    </submittedName>
</protein>
<dbReference type="Pfam" id="PF13286">
    <property type="entry name" value="HD_assoc"/>
    <property type="match status" value="1"/>
</dbReference>
<evidence type="ECO:0000313" key="4">
    <source>
        <dbReference type="Proteomes" id="UP000614424"/>
    </source>
</evidence>
<organism evidence="3 4">
    <name type="scientific">Candidatus Desulfobia pelagia</name>
    <dbReference type="NCBI Taxonomy" id="2841692"/>
    <lineage>
        <taxon>Bacteria</taxon>
        <taxon>Pseudomonadati</taxon>
        <taxon>Thermodesulfobacteriota</taxon>
        <taxon>Desulfobulbia</taxon>
        <taxon>Desulfobulbales</taxon>
        <taxon>Desulfobulbaceae</taxon>
        <taxon>Candidatus Desulfobia</taxon>
    </lineage>
</organism>
<dbReference type="InterPro" id="IPR026875">
    <property type="entry name" value="PHydrolase_assoc_dom"/>
</dbReference>
<dbReference type="InterPro" id="IPR003607">
    <property type="entry name" value="HD/PDEase_dom"/>
</dbReference>
<dbReference type="SMART" id="SM00471">
    <property type="entry name" value="HDc"/>
    <property type="match status" value="1"/>
</dbReference>
<name>A0A8J6TFW7_9BACT</name>
<dbReference type="EMBL" id="JACNJZ010000123">
    <property type="protein sequence ID" value="MBC8318022.1"/>
    <property type="molecule type" value="Genomic_DNA"/>
</dbReference>
<dbReference type="InterPro" id="IPR051094">
    <property type="entry name" value="Diverse_Catalytic_Enzymes"/>
</dbReference>
<dbReference type="PANTHER" id="PTHR35795:SF1">
    <property type="entry name" value="BIS(5'-NUCLEOSYL)-TETRAPHOSPHATASE, SYMMETRICAL"/>
    <property type="match status" value="1"/>
</dbReference>
<dbReference type="PROSITE" id="PS51831">
    <property type="entry name" value="HD"/>
    <property type="match status" value="1"/>
</dbReference>
<sequence>MDPVLQVIKRKLAEKEDIILSSHAEKSSTGIRRHLENREGHRPAFAVDADRILHSRAYTRYIDKTQVFYMIKNDHITHRVLHVQLVSKIARTIGRVLGLNEDLIEAIALGHDIGHPPFGHDGEKMLHDLCLEHGMPSFQHNLQSIRFLEFIEKKGKGINLTVQVLDGILCHDGEIHNRILKPSGDRSFTVFDEKCEQKYKNAETSLVPMTLEACVVRFCDTVSYIGRDIEDAIELRLIKRDDIPELCQEKLGKSNGTIVHNLVTDLLENSKDGTVAFSKEVSDALLELKAFNYEYIYLNPEIKKHVERIKGCYQTLFSRYLDDVDGKGRGKTVFSEFVGKMDDNYRNSWSPVVMACDFIAGMTDDYFLNQAREFGCNVPVKS</sequence>
<dbReference type="Proteomes" id="UP000614424">
    <property type="component" value="Unassembled WGS sequence"/>
</dbReference>
<evidence type="ECO:0000259" key="2">
    <source>
        <dbReference type="PROSITE" id="PS51831"/>
    </source>
</evidence>
<dbReference type="Pfam" id="PF01966">
    <property type="entry name" value="HD"/>
    <property type="match status" value="1"/>
</dbReference>
<keyword evidence="1" id="KW-0378">Hydrolase</keyword>
<feature type="domain" description="HD" evidence="2">
    <location>
        <begin position="79"/>
        <end position="225"/>
    </location>
</feature>
<evidence type="ECO:0000256" key="1">
    <source>
        <dbReference type="ARBA" id="ARBA00022801"/>
    </source>
</evidence>
<evidence type="ECO:0000313" key="3">
    <source>
        <dbReference type="EMBL" id="MBC8318022.1"/>
    </source>
</evidence>
<dbReference type="Gene3D" id="1.10.3210.10">
    <property type="entry name" value="Hypothetical protein af1432"/>
    <property type="match status" value="1"/>
</dbReference>
<accession>A0A8J6TFW7</accession>